<dbReference type="InterPro" id="IPR007016">
    <property type="entry name" value="O-antigen_ligase-rel_domated"/>
</dbReference>
<feature type="transmembrane region" description="Helical" evidence="5">
    <location>
        <begin position="253"/>
        <end position="271"/>
    </location>
</feature>
<dbReference type="OrthoDB" id="1118890at2"/>
<sequence>MQNRKLTYIALVIIHILLAGILFTIPVVSKLYSILIVVAGIAVVVKSSNRNNEVLYVAAYLIGSEVFLRMTGGNFLNEFTKYSVLLFMVLGMFYSGFSKNSMPYWFYLVLLISGIVVSSTTLNLETDIRKAIAFNISGPVCLGVSAIYCYRRKVTLKQLNNIIMACALPILSTAVYLFLYTPSIKEVVIGTASNFETSGGFGPNQVATILGLGIFLFFVQIILNSSSRKINIINGLILGLVAYRAIVTFSRGGVITGIAMIILLLGVLYFFSNGKGKFKVGIIVTFSVIAALGIWTYSSLQTRGLIEKRYSNEDAMGRAKESQLSGREELFETEIQMFLDHPLLGIGVGKNKEYRMQLTGIEAASHSEMTRMLAEHGSLGMLALLILLFTPLVLYLDNQQHIYLLSFFIFWLLTINHAAMRIAAPAFIYALSLLKVTAVEETTLHRE</sequence>
<feature type="transmembrane region" description="Helical" evidence="5">
    <location>
        <begin position="377"/>
        <end position="396"/>
    </location>
</feature>
<evidence type="ECO:0000256" key="3">
    <source>
        <dbReference type="ARBA" id="ARBA00022989"/>
    </source>
</evidence>
<dbReference type="GO" id="GO:0016020">
    <property type="term" value="C:membrane"/>
    <property type="evidence" value="ECO:0007669"/>
    <property type="project" value="UniProtKB-SubCell"/>
</dbReference>
<feature type="transmembrane region" description="Helical" evidence="5">
    <location>
        <begin position="278"/>
        <end position="297"/>
    </location>
</feature>
<dbReference type="PANTHER" id="PTHR37422">
    <property type="entry name" value="TEICHURONIC ACID BIOSYNTHESIS PROTEIN TUAE"/>
    <property type="match status" value="1"/>
</dbReference>
<gene>
    <name evidence="7" type="ORF">FK004_09180</name>
</gene>
<evidence type="ECO:0000313" key="8">
    <source>
        <dbReference type="Proteomes" id="UP000244677"/>
    </source>
</evidence>
<dbReference type="EMBL" id="CP020919">
    <property type="protein sequence ID" value="AWG25399.1"/>
    <property type="molecule type" value="Genomic_DNA"/>
</dbReference>
<dbReference type="InterPro" id="IPR051533">
    <property type="entry name" value="WaaL-like"/>
</dbReference>
<feature type="transmembrane region" description="Helical" evidence="5">
    <location>
        <begin position="7"/>
        <end position="25"/>
    </location>
</feature>
<dbReference type="RefSeq" id="WP_108736996.1">
    <property type="nucleotide sequence ID" value="NZ_CP020919.1"/>
</dbReference>
<organism evidence="7 8">
    <name type="scientific">Flavobacterium kingsejongi</name>
    <dbReference type="NCBI Taxonomy" id="1678728"/>
    <lineage>
        <taxon>Bacteria</taxon>
        <taxon>Pseudomonadati</taxon>
        <taxon>Bacteroidota</taxon>
        <taxon>Flavobacteriia</taxon>
        <taxon>Flavobacteriales</taxon>
        <taxon>Flavobacteriaceae</taxon>
        <taxon>Flavobacterium</taxon>
    </lineage>
</organism>
<reference evidence="7 8" key="1">
    <citation type="submission" date="2017-04" db="EMBL/GenBank/DDBJ databases">
        <title>Complete genome sequence of Flavobacterium kingsejong AJ004.</title>
        <authorList>
            <person name="Lee P.C."/>
        </authorList>
    </citation>
    <scope>NUCLEOTIDE SEQUENCE [LARGE SCALE GENOMIC DNA]</scope>
    <source>
        <strain evidence="7 8">AJ004</strain>
    </source>
</reference>
<dbReference type="AlphaFoldDB" id="A0A2S1LNV6"/>
<feature type="transmembrane region" description="Helical" evidence="5">
    <location>
        <begin position="128"/>
        <end position="150"/>
    </location>
</feature>
<keyword evidence="3 5" id="KW-1133">Transmembrane helix</keyword>
<comment type="subcellular location">
    <subcellularLocation>
        <location evidence="1">Membrane</location>
        <topology evidence="1">Multi-pass membrane protein</topology>
    </subcellularLocation>
</comment>
<dbReference type="PANTHER" id="PTHR37422:SF13">
    <property type="entry name" value="LIPOPOLYSACCHARIDE BIOSYNTHESIS PROTEIN PA4999-RELATED"/>
    <property type="match status" value="1"/>
</dbReference>
<evidence type="ECO:0000256" key="1">
    <source>
        <dbReference type="ARBA" id="ARBA00004141"/>
    </source>
</evidence>
<evidence type="ECO:0000259" key="6">
    <source>
        <dbReference type="Pfam" id="PF04932"/>
    </source>
</evidence>
<evidence type="ECO:0000256" key="4">
    <source>
        <dbReference type="ARBA" id="ARBA00023136"/>
    </source>
</evidence>
<name>A0A2S1LNV6_9FLAO</name>
<evidence type="ECO:0000313" key="7">
    <source>
        <dbReference type="EMBL" id="AWG25399.1"/>
    </source>
</evidence>
<proteinExistence type="predicted"/>
<feature type="transmembrane region" description="Helical" evidence="5">
    <location>
        <begin position="403"/>
        <end position="424"/>
    </location>
</feature>
<feature type="transmembrane region" description="Helical" evidence="5">
    <location>
        <begin position="230"/>
        <end position="247"/>
    </location>
</feature>
<dbReference type="Proteomes" id="UP000244677">
    <property type="component" value="Chromosome"/>
</dbReference>
<evidence type="ECO:0000256" key="5">
    <source>
        <dbReference type="SAM" id="Phobius"/>
    </source>
</evidence>
<feature type="transmembrane region" description="Helical" evidence="5">
    <location>
        <begin position="162"/>
        <end position="181"/>
    </location>
</feature>
<feature type="transmembrane region" description="Helical" evidence="5">
    <location>
        <begin position="79"/>
        <end position="97"/>
    </location>
</feature>
<feature type="domain" description="O-antigen ligase-related" evidence="6">
    <location>
        <begin position="238"/>
        <end position="385"/>
    </location>
</feature>
<dbReference type="Pfam" id="PF04932">
    <property type="entry name" value="Wzy_C"/>
    <property type="match status" value="1"/>
</dbReference>
<evidence type="ECO:0000256" key="2">
    <source>
        <dbReference type="ARBA" id="ARBA00022692"/>
    </source>
</evidence>
<keyword evidence="8" id="KW-1185">Reference proteome</keyword>
<feature type="transmembrane region" description="Helical" evidence="5">
    <location>
        <begin position="104"/>
        <end position="122"/>
    </location>
</feature>
<keyword evidence="4 5" id="KW-0472">Membrane</keyword>
<feature type="transmembrane region" description="Helical" evidence="5">
    <location>
        <begin position="201"/>
        <end position="223"/>
    </location>
</feature>
<dbReference type="KEGG" id="fki:FK004_09180"/>
<keyword evidence="2 5" id="KW-0812">Transmembrane</keyword>
<protein>
    <recommendedName>
        <fullName evidence="6">O-antigen ligase-related domain-containing protein</fullName>
    </recommendedName>
</protein>
<accession>A0A2S1LNV6</accession>